<proteinExistence type="predicted"/>
<name>A0A0G4IDM3_9ALVE</name>
<sequence length="131" mass="14896">MNYSGDVGRKEGERRLVRVPEKVQKTTERQVILEDRSDMKKVGQRWEDYFVCAGNSATSERLCDWCALLATTRCSFKDCRTYVCSLKCYKAHNKEVHTPESQAAAAAYLMSDSIGYDRPVGRRDGDVQMDG</sequence>
<protein>
    <recommendedName>
        <fullName evidence="1">C2H2-type domain-containing protein</fullName>
    </recommendedName>
</protein>
<dbReference type="VEuPathDB" id="CryptoDB:Cvel_13421"/>
<dbReference type="AlphaFoldDB" id="A0A0G4IDM3"/>
<evidence type="ECO:0000313" key="2">
    <source>
        <dbReference type="EMBL" id="CEM55283.1"/>
    </source>
</evidence>
<organism evidence="2">
    <name type="scientific">Chromera velia CCMP2878</name>
    <dbReference type="NCBI Taxonomy" id="1169474"/>
    <lineage>
        <taxon>Eukaryota</taxon>
        <taxon>Sar</taxon>
        <taxon>Alveolata</taxon>
        <taxon>Colpodellida</taxon>
        <taxon>Chromeraceae</taxon>
        <taxon>Chromera</taxon>
    </lineage>
</organism>
<evidence type="ECO:0000259" key="1">
    <source>
        <dbReference type="PROSITE" id="PS00028"/>
    </source>
</evidence>
<reference evidence="2" key="1">
    <citation type="submission" date="2014-11" db="EMBL/GenBank/DDBJ databases">
        <authorList>
            <person name="Otto D Thomas"/>
            <person name="Naeem Raeece"/>
        </authorList>
    </citation>
    <scope>NUCLEOTIDE SEQUENCE</scope>
</reference>
<dbReference type="PROSITE" id="PS00028">
    <property type="entry name" value="ZINC_FINGER_C2H2_1"/>
    <property type="match status" value="1"/>
</dbReference>
<accession>A0A0G4IDM3</accession>
<dbReference type="InterPro" id="IPR013087">
    <property type="entry name" value="Znf_C2H2_type"/>
</dbReference>
<dbReference type="EMBL" id="CDMZ01005860">
    <property type="protein sequence ID" value="CEM55283.1"/>
    <property type="molecule type" value="Genomic_DNA"/>
</dbReference>
<feature type="domain" description="C2H2-type" evidence="1">
    <location>
        <begin position="74"/>
        <end position="97"/>
    </location>
</feature>
<gene>
    <name evidence="2" type="ORF">Cvel_13421</name>
</gene>